<organism evidence="2 3">
    <name type="scientific">Symbiodinium natans</name>
    <dbReference type="NCBI Taxonomy" id="878477"/>
    <lineage>
        <taxon>Eukaryota</taxon>
        <taxon>Sar</taxon>
        <taxon>Alveolata</taxon>
        <taxon>Dinophyceae</taxon>
        <taxon>Suessiales</taxon>
        <taxon>Symbiodiniaceae</taxon>
        <taxon>Symbiodinium</taxon>
    </lineage>
</organism>
<sequence length="1016" mass="115025">MDLSTAATDAGENRLRKISSQKELELKSSKQSELALLPELAWAFESMVLMNIAWQTGRRVHEDIGANHKSSFLSTVAGTQVFVSTSFVLVNAAELTSGRIWSPTASFRRPSSGCVGATGHVPFNRTDPFQYLTPVLRLPLAARSWDNTYFHLEITKDDMSQIQHITASDMDAKKAAKNDCYVKQHEAEKAASTNVRSDAHSVRSAEMLTIHRCCFDSCGTSTHHSDLFASLRLRIFVAKLQNGQKCNTVGRASTQKEPFAEEDEVRRRREVEAELKQEFSLCEARGGDSSFTRVEIEAFHRTCEVARRHILKAFPAEALVDFQGRKSFTSAGPSESFDLVALFGLVGLMPDMLPNTMNFPALRGGAAQRRWQMSLVTMTCSSWNVNRVFGVEAVPMLGVRCEAKATCQALRFDIRKWGLCLTGQQGGNDSGKALSSKFGCKTLQATERNPQRERRSQDFASGCRPEIAFASRWALDVESLDMVRFLSFSACSHLHGTLRSLGVVKNLFAMPSRCFCASQHQAVRIDQPDILTIVAERQWLVLKLSRECGTCTACDANRMSSASAEAACWKVEVARPACLGKEKLVGWGMPDTSENDAADQAHSQIPWWKLEQETLARRSSERGSERKAPAEHRDQKDPLLGGAGEAFDRTLQKRPQSWRMGRPEKLESPARPEPHLLIAEDLKHDDIGRGFGEPWRIKAKELQAIAAAHRSNAKRREAESLGRQPEGYPAEEGEVPKHPSGDHFRELHRREELRFEEMKQEELRRLEREREENRKRRQEQEEWEQAMRRKFAEEAEQLKAARRVQKEVEEQEEKKFKEGAQRRQAMKQEEAREREEAKKRRQEQDEWEQAMRRKIAVEAEQLNAAQRSKQRTQDQHNQDVRRSQGEKEKKQSEASQHQRFGSEAKARVGTPRSADPSPPRHPRPSQSPQGHRSGRLKSVSTSTRNLQASGLAELQAAKSAAMRQLIILRQHPSKEARQKGFKDLLRMWHPDKNPGSPEVATAVFQMIQAERGRVFK</sequence>
<dbReference type="InterPro" id="IPR001623">
    <property type="entry name" value="DnaJ_domain"/>
</dbReference>
<feature type="compositionally biased region" description="Basic and acidic residues" evidence="1">
    <location>
        <begin position="871"/>
        <end position="892"/>
    </location>
</feature>
<accession>A0A812JIF6</accession>
<keyword evidence="3" id="KW-1185">Reference proteome</keyword>
<dbReference type="OrthoDB" id="439781at2759"/>
<dbReference type="InterPro" id="IPR036869">
    <property type="entry name" value="J_dom_sf"/>
</dbReference>
<dbReference type="EMBL" id="CAJNDS010000456">
    <property type="protein sequence ID" value="CAE7208293.1"/>
    <property type="molecule type" value="Genomic_DNA"/>
</dbReference>
<gene>
    <name evidence="2" type="ORF">SNAT2548_LOCUS6783</name>
</gene>
<name>A0A812JIF6_9DINO</name>
<reference evidence="2" key="1">
    <citation type="submission" date="2021-02" db="EMBL/GenBank/DDBJ databases">
        <authorList>
            <person name="Dougan E. K."/>
            <person name="Rhodes N."/>
            <person name="Thang M."/>
            <person name="Chan C."/>
        </authorList>
    </citation>
    <scope>NUCLEOTIDE SEQUENCE</scope>
</reference>
<dbReference type="CDD" id="cd06257">
    <property type="entry name" value="DnaJ"/>
    <property type="match status" value="1"/>
</dbReference>
<dbReference type="Proteomes" id="UP000604046">
    <property type="component" value="Unassembled WGS sequence"/>
</dbReference>
<proteinExistence type="predicted"/>
<comment type="caution">
    <text evidence="2">The sequence shown here is derived from an EMBL/GenBank/DDBJ whole genome shotgun (WGS) entry which is preliminary data.</text>
</comment>
<feature type="compositionally biased region" description="Basic and acidic residues" evidence="1">
    <location>
        <begin position="616"/>
        <end position="637"/>
    </location>
</feature>
<dbReference type="Gene3D" id="1.10.287.110">
    <property type="entry name" value="DnaJ domain"/>
    <property type="match status" value="1"/>
</dbReference>
<feature type="region of interest" description="Disordered" evidence="1">
    <location>
        <begin position="616"/>
        <end position="669"/>
    </location>
</feature>
<dbReference type="AlphaFoldDB" id="A0A812JIF6"/>
<evidence type="ECO:0000313" key="3">
    <source>
        <dbReference type="Proteomes" id="UP000604046"/>
    </source>
</evidence>
<feature type="region of interest" description="Disordered" evidence="1">
    <location>
        <begin position="709"/>
        <end position="945"/>
    </location>
</feature>
<evidence type="ECO:0000256" key="1">
    <source>
        <dbReference type="SAM" id="MobiDB-lite"/>
    </source>
</evidence>
<feature type="compositionally biased region" description="Basic and acidic residues" evidence="1">
    <location>
        <begin position="734"/>
        <end position="857"/>
    </location>
</feature>
<protein>
    <submittedName>
        <fullName evidence="2">Uncharacterized protein</fullName>
    </submittedName>
</protein>
<evidence type="ECO:0000313" key="2">
    <source>
        <dbReference type="EMBL" id="CAE7208293.1"/>
    </source>
</evidence>